<gene>
    <name evidence="4" type="ORF">HOLleu_21796</name>
</gene>
<feature type="region of interest" description="Disordered" evidence="1">
    <location>
        <begin position="1673"/>
        <end position="1696"/>
    </location>
</feature>
<feature type="domain" description="ZU5" evidence="3">
    <location>
        <begin position="831"/>
        <end position="974"/>
    </location>
</feature>
<feature type="domain" description="NACHT" evidence="2">
    <location>
        <begin position="1382"/>
        <end position="1502"/>
    </location>
</feature>
<evidence type="ECO:0000259" key="3">
    <source>
        <dbReference type="PROSITE" id="PS51145"/>
    </source>
</evidence>
<feature type="compositionally biased region" description="Basic and acidic residues" evidence="1">
    <location>
        <begin position="1711"/>
        <end position="1720"/>
    </location>
</feature>
<feature type="domain" description="NACHT" evidence="2">
    <location>
        <begin position="177"/>
        <end position="297"/>
    </location>
</feature>
<dbReference type="PROSITE" id="PS51145">
    <property type="entry name" value="ZU5"/>
    <property type="match status" value="2"/>
</dbReference>
<dbReference type="Gene3D" id="3.40.50.300">
    <property type="entry name" value="P-loop containing nucleotide triphosphate hydrolases"/>
    <property type="match status" value="2"/>
</dbReference>
<feature type="region of interest" description="Disordered" evidence="1">
    <location>
        <begin position="1711"/>
        <end position="1736"/>
    </location>
</feature>
<organism evidence="4 5">
    <name type="scientific">Holothuria leucospilota</name>
    <name type="common">Black long sea cucumber</name>
    <name type="synonym">Mertensiothuria leucospilota</name>
    <dbReference type="NCBI Taxonomy" id="206669"/>
    <lineage>
        <taxon>Eukaryota</taxon>
        <taxon>Metazoa</taxon>
        <taxon>Echinodermata</taxon>
        <taxon>Eleutherozoa</taxon>
        <taxon>Echinozoa</taxon>
        <taxon>Holothuroidea</taxon>
        <taxon>Aspidochirotacea</taxon>
        <taxon>Aspidochirotida</taxon>
        <taxon>Holothuriidae</taxon>
        <taxon>Holothuria</taxon>
    </lineage>
</organism>
<feature type="compositionally biased region" description="Acidic residues" evidence="1">
    <location>
        <begin position="533"/>
        <end position="551"/>
    </location>
</feature>
<proteinExistence type="predicted"/>
<dbReference type="InterPro" id="IPR027417">
    <property type="entry name" value="P-loop_NTPase"/>
</dbReference>
<reference evidence="4" key="1">
    <citation type="submission" date="2021-10" db="EMBL/GenBank/DDBJ databases">
        <title>Tropical sea cucumber genome reveals ecological adaptation and Cuvierian tubules defense mechanism.</title>
        <authorList>
            <person name="Chen T."/>
        </authorList>
    </citation>
    <scope>NUCLEOTIDE SEQUENCE</scope>
    <source>
        <strain evidence="4">Nanhai2018</strain>
        <tissue evidence="4">Muscle</tissue>
    </source>
</reference>
<name>A0A9Q1H6B3_HOLLE</name>
<evidence type="ECO:0000313" key="5">
    <source>
        <dbReference type="Proteomes" id="UP001152320"/>
    </source>
</evidence>
<dbReference type="EMBL" id="JAIZAY010000010">
    <property type="protein sequence ID" value="KAJ8034799.1"/>
    <property type="molecule type" value="Genomic_DNA"/>
</dbReference>
<evidence type="ECO:0000259" key="2">
    <source>
        <dbReference type="PROSITE" id="PS50837"/>
    </source>
</evidence>
<dbReference type="Proteomes" id="UP001152320">
    <property type="component" value="Chromosome 10"/>
</dbReference>
<sequence>MMNSRNLEAEFLTYHQLKENLASQLQLDDCVSLINYFALPKDQSEAILNSGASTENLLSVLEERGVLQPSYVDRLIEAFMDLNISSSCYHLVDFYKRTRKKREFFVQCLQRKIKSWYETMTPVPWRKSCKWSVSDLFVSSGLILTDSKSKRSLLDVDEKCKVESEEIFSHERLKYETRIILEGDPGCGKTMLMSQLAYDWSQGKLNDIKLLIFLPLKFVQQRTLVEAIKEFYLPEDKHLSISDIEKFLDDKDNPAHLLLDGLEEYSGRLKQGKSEVSEIISRKKYPICKVLISSRSDFAKDLPKIPMLKLGKFDEKQRSCYIEKLFPEDSKKQMGMKQIIDESPIIQDLCSVPLLFVLAVHNIGNMGKAQIGQLDRVTPFVKGMVDILCPVTSLITRTQELVLGDQVQKETSLEELAFNGLCRGSQQLYWQKEFFEEKIQSSKEWVDSGVLVIEESSYSVLIDKKDQQAQSADTGASDLSVSRGEDNSQPGLGEVAEGQSDVGIHSQLRAGEDSDKVSGTTASADEDHTATNSDDDVTTTSSDDDDEESVATEEGMSIAKHVPLQVRFLHKIIQEWFAAKYFSSMISRVNLDHLEKYLYEYLPLINPADLHHVLCFTCALYPSSCHIIIKHLLSYRAEEGDVPEYIMNCVILCFAEYTGDYNPNILEALSEICMENIVIHCDDSRLLQQSKVMLLEVASSHGIRIRKLLLADLVVSAKEDVLQFNSGIMMIVSETLEVIEFSRWDQTLKEEDYSNILKFIAKFSVLQKASLKFPDQPPRVDKGTLISLQEKDQTDPATGEWKFLGDTPPGVQKQNIAAGAHPAWYQQTNKLRAEAEISREGGKLEIPNTGVKLDVPPNAFGDDVDHVLLQMKIILPGTFDEPASSFTSNTSTVVEVLPNNLRLKEAVSLTIPHCLELEADRKDGSYTAKIFISHHKAGTPPIWEENSNLLYNLDDTKCTIWLETFCWVKFVINGAIVKGKKIQVYTAGKELVHGDDIVELEVGYYPDLPGGGEILRNNEILILLLKKPFIFLKKGKIPLTLSLQKVVPSSWKPLDLSQEIPFQCIANSEERSCPFVFENENKGPSLPVFVFWISQGDRGFRLSMRPQTEFVTYHQLKENLASQLQLNDCVRLINYFALPKDQSEAILNSGSSTKNLLSVLEERGVLQPSYVDRLIEAFRDLNISLSCYHLVDFFKRTRMQPTSYDKFLAILSAHLIASLPSNLCDYFNISDENKTSIVSSQNPGLSLLMSLDEIGIIKQSEVAALDRPFTEMKLVQAVAMIHEYQSVVEQGQISFLGEIEIADERKREFFVQCLQRKIKSWYETMTPIPWRKSCKWSVSDLFVGSGLILTDSKRKRSLLDVDEKCKVEAKEIFSHERLKYETRIVLEGDPGCGKTMLMSQLAHDWSQGKLNDIKLLIFLPLKFVQQRTLIEAIKEFYLPEDKHLSISDIEKFLDDNDNPAYLLLDGLEEYNGKQKHEKSEIREIISRKKYPCCTVLISSRSDFAKDLPKIPMLKLGKFDEKQRSCYIEKLFPENSKKQVVMKQIIDDSPIIQDLCSVPLLFVLAVHNVENMGKAQIGQLDRVTPFVKGMVDTLCSVESLTAKTQELVLGEQAQKETSLEELAFNGLCRGSQQLYWPKEFFDETIQNSKEWIDSGVLVIEESNYSVQIDKKVKGAQSVDNEATDPSVSRGEDSSQPDLEEVAEGQSDVDIHSQLRDGEGSDKVSVTTTSSDDDDKESVATEVGGSVAKHVPLQVRFLHKIIQEWFAAKYFSSMISRVNLDHLEKYLYEYLLLINPADLHHVLRFTCGLYPSSCHIIIKHLLSHHTEEGDVPEYIMNCVFLCLAEYTSDYNPNVLEVLSEICMEDIMIHCDDSRLLQQSKVMLLEVASSHGVSSILFIRIRKLLLADLVVSAKEDVLQFNSGVMMIVLETLEVIEFSRWDQTLKEEDYSNILKFIAKFPVLRKASLKFPDQPPRVDKGTLVSLQETDRTVMWIIGSKLSQVLDPATGGWKFLGDIPPDVQKQNTRAGAHPALYQQTNKLKAEAEISREGGKLEIPDTGVKLDVPPNAFRDDVDDFLIQIKIILPGTFDEPASSFTSNTSTVVELLPNNLRLKKAVSLTIPHCLELEADHKDGSYTAKIFISHHEIGTPPIWEEKQNLVYSLDDTKCTIWLESFCWVKFVINGAIVKGKKIQVYTAGKELVHGDDIVELEVGYYPDLPGGGEILRNNEILILLLKKPFIFLKKGKIPLTLSLQKVVPSSWKPVDLSQEIPFQCIANSEERSCPFVFENEKKGPSLPVFIFWISQGDRGFRLSMRPQLKGINI</sequence>
<dbReference type="PANTHER" id="PTHR46844:SF1">
    <property type="entry name" value="SLR5058 PROTEIN"/>
    <property type="match status" value="1"/>
</dbReference>
<feature type="domain" description="ZU5" evidence="3">
    <location>
        <begin position="2037"/>
        <end position="2180"/>
    </location>
</feature>
<dbReference type="Pfam" id="PF00791">
    <property type="entry name" value="ZU5"/>
    <property type="match status" value="2"/>
</dbReference>
<dbReference type="InterPro" id="IPR000906">
    <property type="entry name" value="ZU5_dom"/>
</dbReference>
<dbReference type="PROSITE" id="PS50837">
    <property type="entry name" value="NACHT"/>
    <property type="match status" value="2"/>
</dbReference>
<protein>
    <submittedName>
        <fullName evidence="4">Protein NLRC5</fullName>
    </submittedName>
</protein>
<dbReference type="Pfam" id="PF05729">
    <property type="entry name" value="NACHT"/>
    <property type="match status" value="2"/>
</dbReference>
<dbReference type="OrthoDB" id="427518at2759"/>
<evidence type="ECO:0000256" key="1">
    <source>
        <dbReference type="SAM" id="MobiDB-lite"/>
    </source>
</evidence>
<evidence type="ECO:0000313" key="4">
    <source>
        <dbReference type="EMBL" id="KAJ8034799.1"/>
    </source>
</evidence>
<dbReference type="PANTHER" id="PTHR46844">
    <property type="entry name" value="SLR5058 PROTEIN"/>
    <property type="match status" value="1"/>
</dbReference>
<comment type="caution">
    <text evidence="4">The sequence shown here is derived from an EMBL/GenBank/DDBJ whole genome shotgun (WGS) entry which is preliminary data.</text>
</comment>
<feature type="compositionally biased region" description="Polar residues" evidence="1">
    <location>
        <begin position="468"/>
        <end position="480"/>
    </location>
</feature>
<dbReference type="Gene3D" id="2.60.220.30">
    <property type="match status" value="2"/>
</dbReference>
<dbReference type="SUPFAM" id="SSF52540">
    <property type="entry name" value="P-loop containing nucleoside triphosphate hydrolases"/>
    <property type="match status" value="2"/>
</dbReference>
<keyword evidence="5" id="KW-1185">Reference proteome</keyword>
<accession>A0A9Q1H6B3</accession>
<feature type="compositionally biased region" description="Polar residues" evidence="1">
    <location>
        <begin position="1676"/>
        <end position="1685"/>
    </location>
</feature>
<feature type="region of interest" description="Disordered" evidence="1">
    <location>
        <begin position="466"/>
        <end position="556"/>
    </location>
</feature>
<dbReference type="InterPro" id="IPR007111">
    <property type="entry name" value="NACHT_NTPase"/>
</dbReference>